<dbReference type="InterPro" id="IPR050250">
    <property type="entry name" value="Macrolide_Exporter_MacB"/>
</dbReference>
<feature type="transmembrane region" description="Helical" evidence="7">
    <location>
        <begin position="289"/>
        <end position="312"/>
    </location>
</feature>
<dbReference type="Proteomes" id="UP001228113">
    <property type="component" value="Chromosome"/>
</dbReference>
<proteinExistence type="inferred from homology"/>
<gene>
    <name evidence="10" type="ORF">METESE_08390</name>
</gene>
<dbReference type="GO" id="GO:0005886">
    <property type="term" value="C:plasma membrane"/>
    <property type="evidence" value="ECO:0007669"/>
    <property type="project" value="UniProtKB-SubCell"/>
</dbReference>
<evidence type="ECO:0000259" key="9">
    <source>
        <dbReference type="Pfam" id="PF12704"/>
    </source>
</evidence>
<dbReference type="GO" id="GO:0022857">
    <property type="term" value="F:transmembrane transporter activity"/>
    <property type="evidence" value="ECO:0007669"/>
    <property type="project" value="TreeGrafter"/>
</dbReference>
<keyword evidence="5 7" id="KW-0472">Membrane</keyword>
<organism evidence="10 11">
    <name type="scientific">Mesoterricola sediminis</name>
    <dbReference type="NCBI Taxonomy" id="2927980"/>
    <lineage>
        <taxon>Bacteria</taxon>
        <taxon>Pseudomonadati</taxon>
        <taxon>Acidobacteriota</taxon>
        <taxon>Holophagae</taxon>
        <taxon>Holophagales</taxon>
        <taxon>Holophagaceae</taxon>
        <taxon>Mesoterricola</taxon>
    </lineage>
</organism>
<evidence type="ECO:0000256" key="2">
    <source>
        <dbReference type="ARBA" id="ARBA00022475"/>
    </source>
</evidence>
<evidence type="ECO:0000256" key="7">
    <source>
        <dbReference type="SAM" id="Phobius"/>
    </source>
</evidence>
<evidence type="ECO:0000256" key="6">
    <source>
        <dbReference type="ARBA" id="ARBA00038076"/>
    </source>
</evidence>
<dbReference type="InterPro" id="IPR003838">
    <property type="entry name" value="ABC3_permease_C"/>
</dbReference>
<feature type="domain" description="ABC3 transporter permease C-terminal" evidence="8">
    <location>
        <begin position="298"/>
        <end position="409"/>
    </location>
</feature>
<dbReference type="PANTHER" id="PTHR30572:SF4">
    <property type="entry name" value="ABC TRANSPORTER PERMEASE YTRF"/>
    <property type="match status" value="1"/>
</dbReference>
<protein>
    <submittedName>
        <fullName evidence="10">Multidrug ABC transporter substrate-binding protein</fullName>
    </submittedName>
</protein>
<feature type="transmembrane region" description="Helical" evidence="7">
    <location>
        <begin position="382"/>
        <end position="402"/>
    </location>
</feature>
<keyword evidence="4 7" id="KW-1133">Transmembrane helix</keyword>
<dbReference type="Pfam" id="PF12704">
    <property type="entry name" value="MacB_PCD"/>
    <property type="match status" value="1"/>
</dbReference>
<dbReference type="AlphaFoldDB" id="A0AA48GMM3"/>
<evidence type="ECO:0000313" key="10">
    <source>
        <dbReference type="EMBL" id="BDU75881.1"/>
    </source>
</evidence>
<comment type="subcellular location">
    <subcellularLocation>
        <location evidence="1">Cell membrane</location>
        <topology evidence="1">Multi-pass membrane protein</topology>
    </subcellularLocation>
</comment>
<evidence type="ECO:0000256" key="4">
    <source>
        <dbReference type="ARBA" id="ARBA00022989"/>
    </source>
</evidence>
<evidence type="ECO:0000259" key="8">
    <source>
        <dbReference type="Pfam" id="PF02687"/>
    </source>
</evidence>
<keyword evidence="2" id="KW-1003">Cell membrane</keyword>
<dbReference type="EMBL" id="AP027081">
    <property type="protein sequence ID" value="BDU75881.1"/>
    <property type="molecule type" value="Genomic_DNA"/>
</dbReference>
<dbReference type="KEGG" id="msea:METESE_08390"/>
<evidence type="ECO:0000313" key="11">
    <source>
        <dbReference type="Proteomes" id="UP001228113"/>
    </source>
</evidence>
<evidence type="ECO:0000256" key="1">
    <source>
        <dbReference type="ARBA" id="ARBA00004651"/>
    </source>
</evidence>
<sequence>MIVSGAFRERLLEAWAEIRENLGRSVLQALGVILGVASVLGGFSISDSMRAQSSRLYVKLGGLDKLNIQPNAIVKDGQPTALQAANLGLRHADAEEGADLGAKSVAGVAVRRMARARTQTPTADQDRQITGIGADFIPLEGYAIAQGRAFSATELEQGDPVAILGAEAVETFFPDGDAVGRVITVGGKPLTVVGTFQERVFRFREDQHNIFQWRNRIIATPASFVQKRLQGDRYQRTDRVTFRLPEMGAIRAFSRDLTSLLKANHRLQDDFRLDDVSARLRKQESQESVYNIVFLLSGVLALIGGGIVNVNIQMASLKERVREVGVKMAIGASGLEVFKTFMTEALLLTALGAAAGLTVGIAFSWTITYNLGVPLAMSPSSFLWAIMLAGVFGFAFALYPAWKASRLSPMEALRYE</sequence>
<dbReference type="InterPro" id="IPR025857">
    <property type="entry name" value="MacB_PCD"/>
</dbReference>
<evidence type="ECO:0000256" key="5">
    <source>
        <dbReference type="ARBA" id="ARBA00023136"/>
    </source>
</evidence>
<dbReference type="PANTHER" id="PTHR30572">
    <property type="entry name" value="MEMBRANE COMPONENT OF TRANSPORTER-RELATED"/>
    <property type="match status" value="1"/>
</dbReference>
<name>A0AA48GMM3_9BACT</name>
<evidence type="ECO:0000256" key="3">
    <source>
        <dbReference type="ARBA" id="ARBA00022692"/>
    </source>
</evidence>
<reference evidence="10" key="1">
    <citation type="journal article" date="2023" name="Int. J. Syst. Evol. Microbiol.">
        <title>Mesoterricola silvestris gen. nov., sp. nov., Mesoterricola sediminis sp. nov., Geothrix oryzae sp. nov., Geothrix edaphica sp. nov., Geothrix rubra sp. nov., and Geothrix limicola sp. nov., six novel members of Acidobacteriota isolated from soils.</title>
        <authorList>
            <person name="Itoh H."/>
            <person name="Sugisawa Y."/>
            <person name="Mise K."/>
            <person name="Xu Z."/>
            <person name="Kuniyasu M."/>
            <person name="Ushijima N."/>
            <person name="Kawano K."/>
            <person name="Kobayashi E."/>
            <person name="Shiratori Y."/>
            <person name="Masuda Y."/>
            <person name="Senoo K."/>
        </authorList>
    </citation>
    <scope>NUCLEOTIDE SEQUENCE</scope>
    <source>
        <strain evidence="10">W786</strain>
    </source>
</reference>
<dbReference type="Pfam" id="PF02687">
    <property type="entry name" value="FtsX"/>
    <property type="match status" value="1"/>
</dbReference>
<accession>A0AA48GMM3</accession>
<keyword evidence="3 7" id="KW-0812">Transmembrane</keyword>
<feature type="domain" description="MacB-like periplasmic core" evidence="9">
    <location>
        <begin position="25"/>
        <end position="259"/>
    </location>
</feature>
<feature type="transmembrane region" description="Helical" evidence="7">
    <location>
        <begin position="345"/>
        <end position="367"/>
    </location>
</feature>
<dbReference type="RefSeq" id="WP_243329372.1">
    <property type="nucleotide sequence ID" value="NZ_AP027081.1"/>
</dbReference>
<comment type="similarity">
    <text evidence="6">Belongs to the ABC-4 integral membrane protein family.</text>
</comment>
<keyword evidence="11" id="KW-1185">Reference proteome</keyword>